<feature type="region of interest" description="Disordered" evidence="1">
    <location>
        <begin position="532"/>
        <end position="654"/>
    </location>
</feature>
<gene>
    <name evidence="3" type="primary">Pol_4</name>
    <name evidence="3" type="ORF">CK203_056215</name>
</gene>
<dbReference type="CDD" id="cd01650">
    <property type="entry name" value="RT_nLTR_like"/>
    <property type="match status" value="1"/>
</dbReference>
<evidence type="ECO:0000256" key="1">
    <source>
        <dbReference type="SAM" id="MobiDB-lite"/>
    </source>
</evidence>
<dbReference type="InterPro" id="IPR026960">
    <property type="entry name" value="RVT-Znf"/>
</dbReference>
<feature type="domain" description="Reverse transcriptase" evidence="2">
    <location>
        <begin position="1292"/>
        <end position="1570"/>
    </location>
</feature>
<comment type="caution">
    <text evidence="3">The sequence shown here is derived from an EMBL/GenBank/DDBJ whole genome shotgun (WGS) entry which is preliminary data.</text>
</comment>
<dbReference type="Gene3D" id="3.60.10.10">
    <property type="entry name" value="Endonuclease/exonuclease/phosphatase"/>
    <property type="match status" value="1"/>
</dbReference>
<dbReference type="InterPro" id="IPR036691">
    <property type="entry name" value="Endo/exonu/phosph_ase_sf"/>
</dbReference>
<organism evidence="3 4">
    <name type="scientific">Vitis vinifera</name>
    <name type="common">Grape</name>
    <dbReference type="NCBI Taxonomy" id="29760"/>
    <lineage>
        <taxon>Eukaryota</taxon>
        <taxon>Viridiplantae</taxon>
        <taxon>Streptophyta</taxon>
        <taxon>Embryophyta</taxon>
        <taxon>Tracheophyta</taxon>
        <taxon>Spermatophyta</taxon>
        <taxon>Magnoliopsida</taxon>
        <taxon>eudicotyledons</taxon>
        <taxon>Gunneridae</taxon>
        <taxon>Pentapetalae</taxon>
        <taxon>rosids</taxon>
        <taxon>Vitales</taxon>
        <taxon>Vitaceae</taxon>
        <taxon>Viteae</taxon>
        <taxon>Vitis</taxon>
    </lineage>
</organism>
<feature type="compositionally biased region" description="Basic and acidic residues" evidence="1">
    <location>
        <begin position="594"/>
        <end position="611"/>
    </location>
</feature>
<dbReference type="EMBL" id="QGNW01000469">
    <property type="protein sequence ID" value="RVW70235.1"/>
    <property type="molecule type" value="Genomic_DNA"/>
</dbReference>
<dbReference type="InterPro" id="IPR000477">
    <property type="entry name" value="RT_dom"/>
</dbReference>
<dbReference type="Pfam" id="PF03372">
    <property type="entry name" value="Exo_endo_phos"/>
    <property type="match status" value="1"/>
</dbReference>
<dbReference type="InterPro" id="IPR043502">
    <property type="entry name" value="DNA/RNA_pol_sf"/>
</dbReference>
<proteinExistence type="predicted"/>
<name>A0A438GDE7_VITVI</name>
<dbReference type="GO" id="GO:0003824">
    <property type="term" value="F:catalytic activity"/>
    <property type="evidence" value="ECO:0007669"/>
    <property type="project" value="InterPro"/>
</dbReference>
<dbReference type="PANTHER" id="PTHR33116:SF78">
    <property type="entry name" value="OS12G0587133 PROTEIN"/>
    <property type="match status" value="1"/>
</dbReference>
<protein>
    <submittedName>
        <fullName evidence="3">LINE-1 retrotransposable element ORF2 protein</fullName>
    </submittedName>
</protein>
<dbReference type="Proteomes" id="UP000288805">
    <property type="component" value="Unassembled WGS sequence"/>
</dbReference>
<accession>A0A438GDE7</accession>
<reference evidence="3 4" key="1">
    <citation type="journal article" date="2018" name="PLoS Genet.">
        <title>Population sequencing reveals clonal diversity and ancestral inbreeding in the grapevine cultivar Chardonnay.</title>
        <authorList>
            <person name="Roach M.J."/>
            <person name="Johnson D.L."/>
            <person name="Bohlmann J."/>
            <person name="van Vuuren H.J."/>
            <person name="Jones S.J."/>
            <person name="Pretorius I.S."/>
            <person name="Schmidt S.A."/>
            <person name="Borneman A.R."/>
        </authorList>
    </citation>
    <scope>NUCLEOTIDE SEQUENCE [LARGE SCALE GENOMIC DNA]</scope>
    <source>
        <strain evidence="4">cv. Chardonnay</strain>
        <tissue evidence="3">Leaf</tissue>
    </source>
</reference>
<dbReference type="Pfam" id="PF13966">
    <property type="entry name" value="zf-RVT"/>
    <property type="match status" value="1"/>
</dbReference>
<dbReference type="SUPFAM" id="SSF56672">
    <property type="entry name" value="DNA/RNA polymerases"/>
    <property type="match status" value="1"/>
</dbReference>
<sequence length="2030" mass="231055">MIEKIMRVLERKTVKVLIERKTFLIRLEGDQGGEWCSMTEISRGLVFALGFEKEAVGWLVEYLKKAIALKSHMGFNKKFRGKCRAHLLEVGFNNHGRFIRISEFATNRKPSVLIIPEGDKGRGWESLKKALDTMLVVPYPYAEEKGRNLRGESWPHYKVGSMHRSYAKIVSDEGPRGGGLVPVGRWARAVICESKFDRENWAEVGRLVARSLGKNGVVTIVPFSARKGVFFVETTKEALFLHDLRKLRVGERNIIQLRRWSPKENAEIDRKFREGWIELKGLPFHLWSEVHLKKIVEQWGSVKEIDWRTLKLFDLSRARLKIVMRDRAILPAMLEVTDGDWVFTVVVVVVGDEERRRGSEKGESTRVAVASHMETGGGRRGECGRSTEKGRYRVGEDNRLWKEGNRGKGCQIPSQSRLKATDGMDGIGEGGVWAGEDEDIADVGCRARERKAQLMVKTDPSGDVMGCKIKDLLGLGLSPDEVTPVVTVASSREEEEDASSANEKVKSAPGLLEFQSSRLAEKKVVHGSRKRWSTFFPPSSEHRQGIRSNSESISRGKIKVDSEEDPKTDDLGAESQANRGLNASPLFSPCLSRPRKENIGERDSSTRKEADLEMFSSNEDMEGSLGRVGSDSRGSAAMVKPSAPETRGKGPSLMGNCVPRVAENLEVTPSFFNSIHPFIPSSSGFSNSLLNPPVHIQCPSTPMSPDSSSQSLAPMENRVKSKFFSKKGNDEGHFPVDIPSLEMETEVIQPADPYQMSESANSLSANLRLPCKESSKATVHLGGIFKEEEQMLHRIVRLSGFGSEIRVTKFHMKIISWNTRGLGSKKKRRVVKDFLRSEKPDVVMFQETKKEECDRRFVGSVWTARNKDWAALPACGASGGILIIWDTKKLSREEVMLGSFSVSIKFTLNGCESLWLSAVYGPNNSALRKDLWVELSDIAGLASPRWCVGGDFNVIRRSSEKLGGSRLTPSMKDFDDFISDCELIDLPLRSASFTWSNMQVNPVCKRLDRFLYSNEWEQTFPQSIQGVLPRWTSDHWPIVLETNPFKWGPTPFRFENMWLQHPSFKENFGRWWREFQGNGWEGHKFMRKLQFVKAKLKVWNKASFGELSKRKEDILSALVNFDSLEQEGGLSHELLAQRAIKKGELEELILREEIHWRQKARVKWVKEGDCNSKFFHKVANGRRNRKFIKELENENGQMMNNSESIKEEILRYFEKLYTSPSGESWRVEGLDWSPISGESAVRLESPFTEEEICKAIFQMDRDKAPGPDGFTIAVFQDCWEVIKEDLVKVFTEFHRSGIINQSTNASFIVLLPKKSMSRRISDFRPISLITSLYKIIAKVLAGRIREVLHETIHSTQGAFVQGRQILDAVLIANEIVDEKRRSGEEGVVFKIDFEKAYDHVSWDFLDHVMEMKGFGIRWRKWMRGCLSSVSFAVLVNGNAKGWVKASRGLRQGDPLSPFLFTIVADVLSRMLLKAEERNVLEGFKVGRNRTRVSHLQFADDTIFFSSSREEDMMTLKNVLLVFGHISGLKVNLDKSNIYGINLEQNHLSRLAEMLDCKASGWPILYLGLPLGGNPKTSGFWDPVIERISRRLDGWQKAYLSFGGRITLIQSCLTHMPCYFLSLFKIPASVAAKIERMQRDFLWSGVGEGKRDHLVNWDVVCKPKSRGGLGFGKISIRNVALLGKWLWRYPREGSALWHQVILSIYGSHSNGWDVNNIVRWSHRCPWKAIALVYQEFSKFTRFVVGNGDRIRFWDDLWWGEQPLGVQYPRLLRVVTDKNAPISSILGSTRPFSWNFTFRRNLSDSEIEDLEGLMQSFDRLHISSSVPDKRSWSLSSSGLFTVKSFFLALSQYSVSPPIFPTKFVWNAQVPFKVKSFVWLVAHKKVNTNDLLQLRRPYKALSPDICKLCMKHGETVDHLFLHCSLTIGLWHRLFQSAKMDWVSPRSISDMLASNFNGFGFSKRGIVLWQNACIALMWVVWRERNARIFEDKARNSEYLWDSICFLTSFWAFCSKVFKGIPLNMLQLDWLAACN</sequence>
<dbReference type="PANTHER" id="PTHR33116">
    <property type="entry name" value="REVERSE TRANSCRIPTASE ZINC-BINDING DOMAIN-CONTAINING PROTEIN-RELATED-RELATED"/>
    <property type="match status" value="1"/>
</dbReference>
<evidence type="ECO:0000313" key="3">
    <source>
        <dbReference type="EMBL" id="RVW70235.1"/>
    </source>
</evidence>
<evidence type="ECO:0000313" key="4">
    <source>
        <dbReference type="Proteomes" id="UP000288805"/>
    </source>
</evidence>
<dbReference type="SUPFAM" id="SSF56219">
    <property type="entry name" value="DNase I-like"/>
    <property type="match status" value="1"/>
</dbReference>
<dbReference type="Pfam" id="PF00078">
    <property type="entry name" value="RVT_1"/>
    <property type="match status" value="1"/>
</dbReference>
<dbReference type="PROSITE" id="PS50878">
    <property type="entry name" value="RT_POL"/>
    <property type="match status" value="1"/>
</dbReference>
<dbReference type="Gene3D" id="3.10.450.700">
    <property type="match status" value="1"/>
</dbReference>
<dbReference type="InterPro" id="IPR005135">
    <property type="entry name" value="Endo/exonuclease/phosphatase"/>
</dbReference>
<evidence type="ECO:0000259" key="2">
    <source>
        <dbReference type="PROSITE" id="PS50878"/>
    </source>
</evidence>